<organism evidence="4 5">
    <name type="scientific">Oryzias latipes</name>
    <name type="common">Japanese rice fish</name>
    <name type="synonym">Japanese killifish</name>
    <dbReference type="NCBI Taxonomy" id="8090"/>
    <lineage>
        <taxon>Eukaryota</taxon>
        <taxon>Metazoa</taxon>
        <taxon>Chordata</taxon>
        <taxon>Craniata</taxon>
        <taxon>Vertebrata</taxon>
        <taxon>Euteleostomi</taxon>
        <taxon>Actinopterygii</taxon>
        <taxon>Neopterygii</taxon>
        <taxon>Teleostei</taxon>
        <taxon>Neoteleostei</taxon>
        <taxon>Acanthomorphata</taxon>
        <taxon>Ovalentaria</taxon>
        <taxon>Atherinomorphae</taxon>
        <taxon>Beloniformes</taxon>
        <taxon>Adrianichthyidae</taxon>
        <taxon>Oryziinae</taxon>
        <taxon>Oryzias</taxon>
    </lineage>
</organism>
<proteinExistence type="predicted"/>
<dbReference type="AlphaFoldDB" id="A0A3P9I683"/>
<dbReference type="Pfam" id="PF03732">
    <property type="entry name" value="Retrotrans_gag"/>
    <property type="match status" value="1"/>
</dbReference>
<keyword evidence="1" id="KW-0862">Zinc</keyword>
<dbReference type="InterPro" id="IPR005162">
    <property type="entry name" value="Retrotrans_gag_dom"/>
</dbReference>
<dbReference type="GO" id="GO:0003676">
    <property type="term" value="F:nucleic acid binding"/>
    <property type="evidence" value="ECO:0007669"/>
    <property type="project" value="InterPro"/>
</dbReference>
<dbReference type="PANTHER" id="PTHR15503:SF36">
    <property type="entry name" value="RETROTRANSPOSON GAG-LIKE PROTEIN 5"/>
    <property type="match status" value="1"/>
</dbReference>
<dbReference type="GO" id="GO:0008270">
    <property type="term" value="F:zinc ion binding"/>
    <property type="evidence" value="ECO:0007669"/>
    <property type="project" value="UniProtKB-KW"/>
</dbReference>
<sequence>MDAADAGVPRTSSDAQERVILQQEEQLNYLRRGMLEMAGRQEQQLTMIGDRIETLAKQLQQPPSSHPPHHSTSAPTLVIPVQTTSLAPGVQLARPERFSGDSGDCRAFITQCELHFELQAASFPTDRAKVAFIISHLSDRAGAWATAEWQRGGATCASLSAFLDAFTQVFQHTKPGREAARALMRLTQGNRRVTDYAIEFRTLASESGWNPAALTDAFLEGLSEELKDHLAPLELPSSLEPLIALVIRIDNRLQDRRRGRRVDVSQFRGHPDVYVQPSPHMSSVTPTVPPAAPLEEPMQLGRGRLSPTERRRRMAAGECLYCGQRGHYCKNCPKAKLVSVPTFNDERRPGA</sequence>
<feature type="domain" description="CCHC-type" evidence="3">
    <location>
        <begin position="319"/>
        <end position="334"/>
    </location>
</feature>
<reference evidence="4 5" key="2">
    <citation type="submission" date="2017-04" db="EMBL/GenBank/DDBJ databases">
        <title>CpG methylation of centromeres and impact of large insertions on vertebrate speciation.</title>
        <authorList>
            <person name="Ichikawa K."/>
            <person name="Yoshimura J."/>
            <person name="Morishita S."/>
        </authorList>
    </citation>
    <scope>NUCLEOTIDE SEQUENCE</scope>
    <source>
        <strain evidence="4 5">HSOK</strain>
    </source>
</reference>
<reference evidence="4" key="3">
    <citation type="submission" date="2025-08" db="UniProtKB">
        <authorList>
            <consortium name="Ensembl"/>
        </authorList>
    </citation>
    <scope>IDENTIFICATION</scope>
    <source>
        <strain evidence="4">HSOK</strain>
    </source>
</reference>
<dbReference type="InterPro" id="IPR001878">
    <property type="entry name" value="Znf_CCHC"/>
</dbReference>
<keyword evidence="1" id="KW-0863">Zinc-finger</keyword>
<evidence type="ECO:0000313" key="4">
    <source>
        <dbReference type="Ensembl" id="ENSORLP00015015415.1"/>
    </source>
</evidence>
<reference key="1">
    <citation type="journal article" date="2007" name="Nature">
        <title>The medaka draft genome and insights into vertebrate genome evolution.</title>
        <authorList>
            <person name="Kasahara M."/>
            <person name="Naruse K."/>
            <person name="Sasaki S."/>
            <person name="Nakatani Y."/>
            <person name="Qu W."/>
            <person name="Ahsan B."/>
            <person name="Yamada T."/>
            <person name="Nagayasu Y."/>
            <person name="Doi K."/>
            <person name="Kasai Y."/>
            <person name="Jindo T."/>
            <person name="Kobayashi D."/>
            <person name="Shimada A."/>
            <person name="Toyoda A."/>
            <person name="Kuroki Y."/>
            <person name="Fujiyama A."/>
            <person name="Sasaki T."/>
            <person name="Shimizu A."/>
            <person name="Asakawa S."/>
            <person name="Shimizu N."/>
            <person name="Hashimoto S."/>
            <person name="Yang J."/>
            <person name="Lee Y."/>
            <person name="Matsushima K."/>
            <person name="Sugano S."/>
            <person name="Sakaizumi M."/>
            <person name="Narita T."/>
            <person name="Ohishi K."/>
            <person name="Haga S."/>
            <person name="Ohta F."/>
            <person name="Nomoto H."/>
            <person name="Nogata K."/>
            <person name="Morishita T."/>
            <person name="Endo T."/>
            <person name="Shin-I T."/>
            <person name="Takeda H."/>
            <person name="Morishita S."/>
            <person name="Kohara Y."/>
        </authorList>
    </citation>
    <scope>NUCLEOTIDE SEQUENCE [LARGE SCALE GENOMIC DNA]</scope>
    <source>
        <strain>Hd-rR</strain>
    </source>
</reference>
<dbReference type="PROSITE" id="PS50158">
    <property type="entry name" value="ZF_CCHC"/>
    <property type="match status" value="1"/>
</dbReference>
<reference evidence="4" key="4">
    <citation type="submission" date="2025-09" db="UniProtKB">
        <authorList>
            <consortium name="Ensembl"/>
        </authorList>
    </citation>
    <scope>IDENTIFICATION</scope>
    <source>
        <strain evidence="4">HSOK</strain>
    </source>
</reference>
<dbReference type="Ensembl" id="ENSORLT00015023322.1">
    <property type="protein sequence ID" value="ENSORLP00015015415.1"/>
    <property type="gene ID" value="ENSORLG00015016327.1"/>
</dbReference>
<evidence type="ECO:0000256" key="1">
    <source>
        <dbReference type="PROSITE-ProRule" id="PRU00047"/>
    </source>
</evidence>
<dbReference type="PANTHER" id="PTHR15503">
    <property type="entry name" value="LDOC1 RELATED"/>
    <property type="match status" value="1"/>
</dbReference>
<name>A0A3P9I683_ORYLA</name>
<dbReference type="InterPro" id="IPR036875">
    <property type="entry name" value="Znf_CCHC_sf"/>
</dbReference>
<evidence type="ECO:0000259" key="3">
    <source>
        <dbReference type="PROSITE" id="PS50158"/>
    </source>
</evidence>
<accession>A0A3P9I683</accession>
<dbReference type="Gene3D" id="4.10.60.10">
    <property type="entry name" value="Zinc finger, CCHC-type"/>
    <property type="match status" value="1"/>
</dbReference>
<protein>
    <recommendedName>
        <fullName evidence="3">CCHC-type domain-containing protein</fullName>
    </recommendedName>
</protein>
<dbReference type="InterPro" id="IPR032567">
    <property type="entry name" value="RTL1-rel"/>
</dbReference>
<dbReference type="Proteomes" id="UP000265200">
    <property type="component" value="Chromosome 18"/>
</dbReference>
<evidence type="ECO:0000313" key="5">
    <source>
        <dbReference type="Proteomes" id="UP000265200"/>
    </source>
</evidence>
<feature type="region of interest" description="Disordered" evidence="2">
    <location>
        <begin position="270"/>
        <end position="298"/>
    </location>
</feature>
<evidence type="ECO:0000256" key="2">
    <source>
        <dbReference type="SAM" id="MobiDB-lite"/>
    </source>
</evidence>
<keyword evidence="1" id="KW-0479">Metal-binding</keyword>
<dbReference type="SUPFAM" id="SSF57756">
    <property type="entry name" value="Retrovirus zinc finger-like domains"/>
    <property type="match status" value="1"/>
</dbReference>